<dbReference type="AlphaFoldDB" id="A0A314ZJH5"/>
<evidence type="ECO:0000256" key="1">
    <source>
        <dbReference type="ARBA" id="ARBA00023175"/>
    </source>
</evidence>
<evidence type="ECO:0000313" key="6">
    <source>
        <dbReference type="Proteomes" id="UP000250321"/>
    </source>
</evidence>
<reference evidence="5 6" key="1">
    <citation type="submission" date="2018-02" db="EMBL/GenBank/DDBJ databases">
        <title>Draft genome of wild Prunus yedoensis var. nudiflora.</title>
        <authorList>
            <person name="Baek S."/>
            <person name="Kim J.-H."/>
            <person name="Choi K."/>
            <person name="Kim G.-B."/>
            <person name="Cho A."/>
            <person name="Jang H."/>
            <person name="Shin C.-H."/>
            <person name="Yu H.-J."/>
            <person name="Mun J.-H."/>
        </authorList>
    </citation>
    <scope>NUCLEOTIDE SEQUENCE [LARGE SCALE GENOMIC DNA]</scope>
    <source>
        <strain evidence="6">cv. Jeju island</strain>
        <tissue evidence="5">Leaf</tissue>
    </source>
</reference>
<proteinExistence type="inferred from homology"/>
<dbReference type="GO" id="GO:0005524">
    <property type="term" value="F:ATP binding"/>
    <property type="evidence" value="ECO:0007669"/>
    <property type="project" value="InterPro"/>
</dbReference>
<dbReference type="STRING" id="2094558.A0A314ZJH5"/>
<dbReference type="PROSITE" id="PS50067">
    <property type="entry name" value="KINESIN_MOTOR_2"/>
    <property type="match status" value="1"/>
</dbReference>
<gene>
    <name evidence="5" type="ORF">Pyn_14939</name>
</gene>
<dbReference type="Proteomes" id="UP000250321">
    <property type="component" value="Unassembled WGS sequence"/>
</dbReference>
<evidence type="ECO:0000259" key="4">
    <source>
        <dbReference type="PROSITE" id="PS50067"/>
    </source>
</evidence>
<dbReference type="OrthoDB" id="123929at2759"/>
<keyword evidence="1" id="KW-0505">Motor protein</keyword>
<feature type="domain" description="Kinesin motor" evidence="4">
    <location>
        <begin position="31"/>
        <end position="108"/>
    </location>
</feature>
<evidence type="ECO:0000256" key="3">
    <source>
        <dbReference type="SAM" id="MobiDB-lite"/>
    </source>
</evidence>
<comment type="caution">
    <text evidence="2">Lacks conserved residue(s) required for the propagation of feature annotation.</text>
</comment>
<sequence>MPSADVAKVRSFPTEEILSMDIAKADPVSENLRVFLRIRPLLHGGVGGDRNSKPRFKNVWPQNPAKRKSAIGRPLQSKKNKDAEVCVRVNNPQSVTLSPPLALQRVTA</sequence>
<comment type="caution">
    <text evidence="5">The sequence shown here is derived from an EMBL/GenBank/DDBJ whole genome shotgun (WGS) entry which is preliminary data.</text>
</comment>
<comment type="similarity">
    <text evidence="2">Belongs to the TRAFAC class myosin-kinesin ATPase superfamily. Kinesin family.</text>
</comment>
<feature type="region of interest" description="Disordered" evidence="3">
    <location>
        <begin position="46"/>
        <end position="82"/>
    </location>
</feature>
<dbReference type="EMBL" id="PJQY01000008">
    <property type="protein sequence ID" value="PQQ21582.1"/>
    <property type="molecule type" value="Genomic_DNA"/>
</dbReference>
<name>A0A314ZJH5_PRUYE</name>
<evidence type="ECO:0000256" key="2">
    <source>
        <dbReference type="PROSITE-ProRule" id="PRU00283"/>
    </source>
</evidence>
<protein>
    <recommendedName>
        <fullName evidence="4">Kinesin motor domain-containing protein</fullName>
    </recommendedName>
</protein>
<dbReference type="InterPro" id="IPR001752">
    <property type="entry name" value="Kinesin_motor_dom"/>
</dbReference>
<keyword evidence="6" id="KW-1185">Reference proteome</keyword>
<evidence type="ECO:0000313" key="5">
    <source>
        <dbReference type="EMBL" id="PQQ21582.1"/>
    </source>
</evidence>
<dbReference type="GO" id="GO:0008017">
    <property type="term" value="F:microtubule binding"/>
    <property type="evidence" value="ECO:0007669"/>
    <property type="project" value="InterPro"/>
</dbReference>
<dbReference type="GO" id="GO:0007018">
    <property type="term" value="P:microtubule-based movement"/>
    <property type="evidence" value="ECO:0007669"/>
    <property type="project" value="InterPro"/>
</dbReference>
<accession>A0A314ZJH5</accession>
<organism evidence="5 6">
    <name type="scientific">Prunus yedoensis var. nudiflora</name>
    <dbReference type="NCBI Taxonomy" id="2094558"/>
    <lineage>
        <taxon>Eukaryota</taxon>
        <taxon>Viridiplantae</taxon>
        <taxon>Streptophyta</taxon>
        <taxon>Embryophyta</taxon>
        <taxon>Tracheophyta</taxon>
        <taxon>Spermatophyta</taxon>
        <taxon>Magnoliopsida</taxon>
        <taxon>eudicotyledons</taxon>
        <taxon>Gunneridae</taxon>
        <taxon>Pentapetalae</taxon>
        <taxon>rosids</taxon>
        <taxon>fabids</taxon>
        <taxon>Rosales</taxon>
        <taxon>Rosaceae</taxon>
        <taxon>Amygdaloideae</taxon>
        <taxon>Amygdaleae</taxon>
        <taxon>Prunus</taxon>
    </lineage>
</organism>
<dbReference type="GO" id="GO:0003777">
    <property type="term" value="F:microtubule motor activity"/>
    <property type="evidence" value="ECO:0007669"/>
    <property type="project" value="InterPro"/>
</dbReference>